<name>A0A6J4IGH1_9PROT</name>
<feature type="region of interest" description="Disordered" evidence="1">
    <location>
        <begin position="1"/>
        <end position="21"/>
    </location>
</feature>
<proteinExistence type="predicted"/>
<feature type="compositionally biased region" description="Low complexity" evidence="1">
    <location>
        <begin position="131"/>
        <end position="140"/>
    </location>
</feature>
<keyword evidence="2" id="KW-0830">Ubiquinone</keyword>
<evidence type="ECO:0000256" key="1">
    <source>
        <dbReference type="SAM" id="MobiDB-lite"/>
    </source>
</evidence>
<accession>A0A6J4IGH1</accession>
<dbReference type="GO" id="GO:0016491">
    <property type="term" value="F:oxidoreductase activity"/>
    <property type="evidence" value="ECO:0007669"/>
    <property type="project" value="UniProtKB-KW"/>
</dbReference>
<dbReference type="AlphaFoldDB" id="A0A6J4IGH1"/>
<dbReference type="EMBL" id="CADCTL010000139">
    <property type="protein sequence ID" value="CAA9249587.1"/>
    <property type="molecule type" value="Genomic_DNA"/>
</dbReference>
<keyword evidence="2" id="KW-0560">Oxidoreductase</keyword>
<feature type="region of interest" description="Disordered" evidence="1">
    <location>
        <begin position="73"/>
        <end position="95"/>
    </location>
</feature>
<feature type="non-terminal residue" evidence="2">
    <location>
        <position position="1"/>
    </location>
</feature>
<organism evidence="2">
    <name type="scientific">uncultured Acetobacteraceae bacterium</name>
    <dbReference type="NCBI Taxonomy" id="169975"/>
    <lineage>
        <taxon>Bacteria</taxon>
        <taxon>Pseudomonadati</taxon>
        <taxon>Pseudomonadota</taxon>
        <taxon>Alphaproteobacteria</taxon>
        <taxon>Acetobacterales</taxon>
        <taxon>Acetobacteraceae</taxon>
        <taxon>environmental samples</taxon>
    </lineage>
</organism>
<feature type="compositionally biased region" description="Basic residues" evidence="1">
    <location>
        <begin position="75"/>
        <end position="95"/>
    </location>
</feature>
<feature type="non-terminal residue" evidence="2">
    <location>
        <position position="162"/>
    </location>
</feature>
<feature type="region of interest" description="Disordered" evidence="1">
    <location>
        <begin position="131"/>
        <end position="162"/>
    </location>
</feature>
<sequence length="162" mass="17802">GHPGPHGPQLPADGAAGRHVDDAEVLFPSQGHHQLPAREGAALAALQRRTRAPPLPQWRRAVHRLQAVRSGVPRPVHHHRGGTARRRQPTHHSLRHRHDEVHLLRVVRGVLPGGRHRRGAEFRVLGRDAGGAALRQGQAARQRRPLGARTREAPGARRSLSL</sequence>
<gene>
    <name evidence="2" type="ORF">AVDCRST_MAG04-2089</name>
</gene>
<evidence type="ECO:0000313" key="2">
    <source>
        <dbReference type="EMBL" id="CAA9249587.1"/>
    </source>
</evidence>
<dbReference type="EC" id="1.6.5.3" evidence="2"/>
<reference evidence="2" key="1">
    <citation type="submission" date="2020-02" db="EMBL/GenBank/DDBJ databases">
        <authorList>
            <person name="Meier V. D."/>
        </authorList>
    </citation>
    <scope>NUCLEOTIDE SEQUENCE</scope>
    <source>
        <strain evidence="2">AVDCRST_MAG04</strain>
    </source>
</reference>
<protein>
    <submittedName>
        <fullName evidence="2">NADH-ubiquinone oxidoreductase chain I</fullName>
        <ecNumber evidence="2">1.6.5.3</ecNumber>
    </submittedName>
</protein>